<dbReference type="InterPro" id="IPR001647">
    <property type="entry name" value="HTH_TetR"/>
</dbReference>
<protein>
    <recommendedName>
        <fullName evidence="8">TetR family transcriptional regulator</fullName>
    </recommendedName>
</protein>
<accession>A0A0H2L676</accession>
<sequence length="197" mass="21095">MSTPAAARKARLLEEREAQIVAAARVLAEEQGWEAVTTRRLADAIGYSQPVLYGHFPEGRSQIVTAVALLGFEELAAALTAARPQPGEGASGEGRVRALVVAYLDFAARHPATYEAMFHLPIGAAFASDETPRAMREGFDAIADALLALERPPADVGTAAEVVWGAMHGVATLQRAGRFSAENYDRRVDELVRRVVG</sequence>
<organism evidence="6 7">
    <name type="scientific">Cellulosimicrobium funkei</name>
    <dbReference type="NCBI Taxonomy" id="264251"/>
    <lineage>
        <taxon>Bacteria</taxon>
        <taxon>Bacillati</taxon>
        <taxon>Actinomycetota</taxon>
        <taxon>Actinomycetes</taxon>
        <taxon>Micrococcales</taxon>
        <taxon>Promicromonosporaceae</taxon>
        <taxon>Cellulosimicrobium</taxon>
    </lineage>
</organism>
<evidence type="ECO:0000256" key="2">
    <source>
        <dbReference type="ARBA" id="ARBA00023125"/>
    </source>
</evidence>
<dbReference type="GO" id="GO:0003700">
    <property type="term" value="F:DNA-binding transcription factor activity"/>
    <property type="evidence" value="ECO:0007669"/>
    <property type="project" value="TreeGrafter"/>
</dbReference>
<keyword evidence="7" id="KW-1185">Reference proteome</keyword>
<dbReference type="RefSeq" id="WP_047231785.1">
    <property type="nucleotide sequence ID" value="NZ_JNBQ01000003.1"/>
</dbReference>
<dbReference type="Proteomes" id="UP000035265">
    <property type="component" value="Unassembled WGS sequence"/>
</dbReference>
<dbReference type="InterPro" id="IPR036271">
    <property type="entry name" value="Tet_transcr_reg_TetR-rel_C_sf"/>
</dbReference>
<dbReference type="Pfam" id="PF00440">
    <property type="entry name" value="TetR_N"/>
    <property type="match status" value="1"/>
</dbReference>
<dbReference type="Gene3D" id="1.10.10.60">
    <property type="entry name" value="Homeodomain-like"/>
    <property type="match status" value="1"/>
</dbReference>
<reference evidence="6 7" key="1">
    <citation type="submission" date="2014-05" db="EMBL/GenBank/DDBJ databases">
        <title>Cellulosimicrobium funkei U11 genome.</title>
        <authorList>
            <person name="Hu C."/>
            <person name="Gong Y."/>
            <person name="Wan W."/>
            <person name="Jiang M."/>
        </authorList>
    </citation>
    <scope>NUCLEOTIDE SEQUENCE [LARGE SCALE GENOMIC DNA]</scope>
    <source>
        <strain evidence="6 7">U11</strain>
    </source>
</reference>
<keyword evidence="2" id="KW-0238">DNA-binding</keyword>
<name>A0A0H2L676_9MICO</name>
<dbReference type="SUPFAM" id="SSF46689">
    <property type="entry name" value="Homeodomain-like"/>
    <property type="match status" value="1"/>
</dbReference>
<evidence type="ECO:0000259" key="4">
    <source>
        <dbReference type="Pfam" id="PF00440"/>
    </source>
</evidence>
<dbReference type="AlphaFoldDB" id="A0A0H2L676"/>
<dbReference type="InterPro" id="IPR009057">
    <property type="entry name" value="Homeodomain-like_sf"/>
</dbReference>
<evidence type="ECO:0000313" key="7">
    <source>
        <dbReference type="Proteomes" id="UP000035265"/>
    </source>
</evidence>
<dbReference type="InterPro" id="IPR025996">
    <property type="entry name" value="MT1864/Rv1816-like_C"/>
</dbReference>
<feature type="domain" description="HTH tetR-type" evidence="4">
    <location>
        <begin position="20"/>
        <end position="62"/>
    </location>
</feature>
<proteinExistence type="predicted"/>
<dbReference type="GO" id="GO:0000976">
    <property type="term" value="F:transcription cis-regulatory region binding"/>
    <property type="evidence" value="ECO:0007669"/>
    <property type="project" value="TreeGrafter"/>
</dbReference>
<evidence type="ECO:0000256" key="1">
    <source>
        <dbReference type="ARBA" id="ARBA00023015"/>
    </source>
</evidence>
<dbReference type="PANTHER" id="PTHR30055">
    <property type="entry name" value="HTH-TYPE TRANSCRIPTIONAL REGULATOR RUTR"/>
    <property type="match status" value="1"/>
</dbReference>
<dbReference type="PATRIC" id="fig|264251.5.peg.1050"/>
<comment type="caution">
    <text evidence="6">The sequence shown here is derived from an EMBL/GenBank/DDBJ whole genome shotgun (WGS) entry which is preliminary data.</text>
</comment>
<dbReference type="Gene3D" id="1.10.357.10">
    <property type="entry name" value="Tetracycline Repressor, domain 2"/>
    <property type="match status" value="1"/>
</dbReference>
<feature type="domain" description="HTH-type transcriptional regulator MT1864/Rv1816-like C-terminal" evidence="5">
    <location>
        <begin position="96"/>
        <end position="195"/>
    </location>
</feature>
<keyword evidence="3" id="KW-0804">Transcription</keyword>
<dbReference type="PANTHER" id="PTHR30055:SF234">
    <property type="entry name" value="HTH-TYPE TRANSCRIPTIONAL REGULATOR BETI"/>
    <property type="match status" value="1"/>
</dbReference>
<evidence type="ECO:0000256" key="3">
    <source>
        <dbReference type="ARBA" id="ARBA00023163"/>
    </source>
</evidence>
<dbReference type="Pfam" id="PF13305">
    <property type="entry name" value="TetR_C_33"/>
    <property type="match status" value="1"/>
</dbReference>
<evidence type="ECO:0000313" key="6">
    <source>
        <dbReference type="EMBL" id="KLN35667.1"/>
    </source>
</evidence>
<dbReference type="SUPFAM" id="SSF48498">
    <property type="entry name" value="Tetracyclin repressor-like, C-terminal domain"/>
    <property type="match status" value="1"/>
</dbReference>
<dbReference type="InterPro" id="IPR050109">
    <property type="entry name" value="HTH-type_TetR-like_transc_reg"/>
</dbReference>
<evidence type="ECO:0008006" key="8">
    <source>
        <dbReference type="Google" id="ProtNLM"/>
    </source>
</evidence>
<dbReference type="STRING" id="264251.FB00_05115"/>
<keyword evidence="1" id="KW-0805">Transcription regulation</keyword>
<dbReference type="EMBL" id="JNBQ01000003">
    <property type="protein sequence ID" value="KLN35667.1"/>
    <property type="molecule type" value="Genomic_DNA"/>
</dbReference>
<evidence type="ECO:0000259" key="5">
    <source>
        <dbReference type="Pfam" id="PF13305"/>
    </source>
</evidence>
<gene>
    <name evidence="6" type="ORF">FB00_05115</name>
</gene>